<dbReference type="EMBL" id="JAQJAN010000002">
    <property type="protein sequence ID" value="KAJ5738463.1"/>
    <property type="molecule type" value="Genomic_DNA"/>
</dbReference>
<dbReference type="AlphaFoldDB" id="A0AAD6HUX7"/>
<feature type="region of interest" description="Disordered" evidence="2">
    <location>
        <begin position="510"/>
        <end position="530"/>
    </location>
</feature>
<reference evidence="3" key="2">
    <citation type="submission" date="2023-01" db="EMBL/GenBank/DDBJ databases">
        <authorList>
            <person name="Petersen C."/>
        </authorList>
    </citation>
    <scope>NUCLEOTIDE SEQUENCE</scope>
    <source>
        <strain evidence="3">IBT 17514</strain>
    </source>
</reference>
<keyword evidence="1" id="KW-0175">Coiled coil</keyword>
<evidence type="ECO:0000256" key="1">
    <source>
        <dbReference type="SAM" id="Coils"/>
    </source>
</evidence>
<feature type="compositionally biased region" description="Low complexity" evidence="2">
    <location>
        <begin position="380"/>
        <end position="389"/>
    </location>
</feature>
<feature type="compositionally biased region" description="Low complexity" evidence="2">
    <location>
        <begin position="235"/>
        <end position="252"/>
    </location>
</feature>
<reference evidence="3" key="1">
    <citation type="journal article" date="2023" name="IMA Fungus">
        <title>Comparative genomic study of the Penicillium genus elucidates a diverse pangenome and 15 lateral gene transfer events.</title>
        <authorList>
            <person name="Petersen C."/>
            <person name="Sorensen T."/>
            <person name="Nielsen M.R."/>
            <person name="Sondergaard T.E."/>
            <person name="Sorensen J.L."/>
            <person name="Fitzpatrick D.A."/>
            <person name="Frisvad J.C."/>
            <person name="Nielsen K.L."/>
        </authorList>
    </citation>
    <scope>NUCLEOTIDE SEQUENCE</scope>
    <source>
        <strain evidence="3">IBT 17514</strain>
    </source>
</reference>
<sequence length="530" mass="58968">MEAPGPSRSIMDEDKYRTEVLQVTSAEAEQARAQQLSNEARDLGLKVPDINATAPLAASIACGMIDLSSPALSSASSTNRTSTCDGSVTPSLSLEPSSPPSAPLEQATSSLSQITLGSERVKPGSTRSLASWSTRPTSFCSSESRTINAGLGLHDGVTMKANRNSMYVVAPADNKEKEKERRRSSLKNAIGRIHFRKKRAPSAAMLPPNARVMITRSDEGEQYVFLEKPREIPTSAAGNASSPAYPSSNSSSMTDSLPKVEIPTFGPEALKRSLEDPDLQEMLNGHKMEKNRHMGFQEAALNILRDGHQTAVSEAQSKNRQLEDEKREKNESDAIRIEERQLAVEMEQQREFERAKVNSRTRIKHMEGYFRNASPPPSPAATADPSTDSLSLSIAEGTPPARRITRQQLEQLEQQYHDHENMDALHHARIKVLRERQEKRLQEAIARMETELGDLCEQHSKELAALQADQRREESSLIDSLETKKVLLRQRWNLEEAILRRQLENKNGQQYGPLPPISFCAEESEDENRI</sequence>
<feature type="region of interest" description="Disordered" evidence="2">
    <location>
        <begin position="230"/>
        <end position="261"/>
    </location>
</feature>
<organism evidence="3 4">
    <name type="scientific">Penicillium malachiteum</name>
    <dbReference type="NCBI Taxonomy" id="1324776"/>
    <lineage>
        <taxon>Eukaryota</taxon>
        <taxon>Fungi</taxon>
        <taxon>Dikarya</taxon>
        <taxon>Ascomycota</taxon>
        <taxon>Pezizomycotina</taxon>
        <taxon>Eurotiomycetes</taxon>
        <taxon>Eurotiomycetidae</taxon>
        <taxon>Eurotiales</taxon>
        <taxon>Aspergillaceae</taxon>
        <taxon>Penicillium</taxon>
    </lineage>
</organism>
<keyword evidence="4" id="KW-1185">Reference proteome</keyword>
<feature type="compositionally biased region" description="Polar residues" evidence="2">
    <location>
        <begin position="310"/>
        <end position="319"/>
    </location>
</feature>
<feature type="compositionally biased region" description="Polar residues" evidence="2">
    <location>
        <begin position="125"/>
        <end position="139"/>
    </location>
</feature>
<evidence type="ECO:0000313" key="4">
    <source>
        <dbReference type="Proteomes" id="UP001215712"/>
    </source>
</evidence>
<feature type="region of interest" description="Disordered" evidence="2">
    <location>
        <begin position="70"/>
        <end position="139"/>
    </location>
</feature>
<name>A0AAD6HUX7_9EURO</name>
<comment type="caution">
    <text evidence="3">The sequence shown here is derived from an EMBL/GenBank/DDBJ whole genome shotgun (WGS) entry which is preliminary data.</text>
</comment>
<evidence type="ECO:0000313" key="3">
    <source>
        <dbReference type="EMBL" id="KAJ5738463.1"/>
    </source>
</evidence>
<feature type="compositionally biased region" description="Polar residues" evidence="2">
    <location>
        <begin position="106"/>
        <end position="116"/>
    </location>
</feature>
<dbReference type="Proteomes" id="UP001215712">
    <property type="component" value="Unassembled WGS sequence"/>
</dbReference>
<feature type="region of interest" description="Disordered" evidence="2">
    <location>
        <begin position="308"/>
        <end position="333"/>
    </location>
</feature>
<feature type="compositionally biased region" description="Basic and acidic residues" evidence="2">
    <location>
        <begin position="320"/>
        <end position="333"/>
    </location>
</feature>
<proteinExistence type="predicted"/>
<protein>
    <submittedName>
        <fullName evidence="3">Uncharacterized protein</fullName>
    </submittedName>
</protein>
<gene>
    <name evidence="3" type="ORF">N7493_001618</name>
</gene>
<feature type="compositionally biased region" description="Polar residues" evidence="2">
    <location>
        <begin position="78"/>
        <end position="89"/>
    </location>
</feature>
<evidence type="ECO:0000256" key="2">
    <source>
        <dbReference type="SAM" id="MobiDB-lite"/>
    </source>
</evidence>
<accession>A0AAD6HUX7</accession>
<feature type="region of interest" description="Disordered" evidence="2">
    <location>
        <begin position="369"/>
        <end position="390"/>
    </location>
</feature>
<feature type="coiled-coil region" evidence="1">
    <location>
        <begin position="402"/>
        <end position="476"/>
    </location>
</feature>